<organism evidence="1 2">
    <name type="scientific">Pleurodeles waltl</name>
    <name type="common">Iberian ribbed newt</name>
    <dbReference type="NCBI Taxonomy" id="8319"/>
    <lineage>
        <taxon>Eukaryota</taxon>
        <taxon>Metazoa</taxon>
        <taxon>Chordata</taxon>
        <taxon>Craniata</taxon>
        <taxon>Vertebrata</taxon>
        <taxon>Euteleostomi</taxon>
        <taxon>Amphibia</taxon>
        <taxon>Batrachia</taxon>
        <taxon>Caudata</taxon>
        <taxon>Salamandroidea</taxon>
        <taxon>Salamandridae</taxon>
        <taxon>Pleurodelinae</taxon>
        <taxon>Pleurodeles</taxon>
    </lineage>
</organism>
<dbReference type="AlphaFoldDB" id="A0AAV7LDC4"/>
<dbReference type="Proteomes" id="UP001066276">
    <property type="component" value="Chromosome 11"/>
</dbReference>
<evidence type="ECO:0000313" key="1">
    <source>
        <dbReference type="EMBL" id="KAJ1089631.1"/>
    </source>
</evidence>
<protein>
    <submittedName>
        <fullName evidence="1">Uncharacterized protein</fullName>
    </submittedName>
</protein>
<comment type="caution">
    <text evidence="1">The sequence shown here is derived from an EMBL/GenBank/DDBJ whole genome shotgun (WGS) entry which is preliminary data.</text>
</comment>
<accession>A0AAV7LDC4</accession>
<proteinExistence type="predicted"/>
<sequence>MGTFGSAFGPVFAQTRTRARPSCIPHHWRCIQGDLDVLLGDDQEAFFALSDWSGSDEKEAEDLMDKSVVDAMDIRERIRTCIQGDLDVLLGDDQEAFFALSDWSGSDEKEAEDLMDKSVVDAMDIRERIRGNECPNLLVQNLDCAYSALLCLTSD</sequence>
<dbReference type="EMBL" id="JANPWB010000015">
    <property type="protein sequence ID" value="KAJ1089631.1"/>
    <property type="molecule type" value="Genomic_DNA"/>
</dbReference>
<keyword evidence="2" id="KW-1185">Reference proteome</keyword>
<name>A0AAV7LDC4_PLEWA</name>
<evidence type="ECO:0000313" key="2">
    <source>
        <dbReference type="Proteomes" id="UP001066276"/>
    </source>
</evidence>
<gene>
    <name evidence="1" type="ORF">NDU88_002780</name>
</gene>
<reference evidence="1" key="1">
    <citation type="journal article" date="2022" name="bioRxiv">
        <title>Sequencing and chromosome-scale assembly of the giantPleurodeles waltlgenome.</title>
        <authorList>
            <person name="Brown T."/>
            <person name="Elewa A."/>
            <person name="Iarovenko S."/>
            <person name="Subramanian E."/>
            <person name="Araus A.J."/>
            <person name="Petzold A."/>
            <person name="Susuki M."/>
            <person name="Suzuki K.-i.T."/>
            <person name="Hayashi T."/>
            <person name="Toyoda A."/>
            <person name="Oliveira C."/>
            <person name="Osipova E."/>
            <person name="Leigh N.D."/>
            <person name="Simon A."/>
            <person name="Yun M.H."/>
        </authorList>
    </citation>
    <scope>NUCLEOTIDE SEQUENCE</scope>
    <source>
        <strain evidence="1">20211129_DDA</strain>
        <tissue evidence="1">Liver</tissue>
    </source>
</reference>